<evidence type="ECO:0000256" key="7">
    <source>
        <dbReference type="SAM" id="MobiDB-lite"/>
    </source>
</evidence>
<feature type="compositionally biased region" description="Basic and acidic residues" evidence="7">
    <location>
        <begin position="621"/>
        <end position="636"/>
    </location>
</feature>
<dbReference type="InterPro" id="IPR008847">
    <property type="entry name" value="Suf"/>
</dbReference>
<reference evidence="9 10" key="1">
    <citation type="submission" date="2011-02" db="EMBL/GenBank/DDBJ databases">
        <title>The Genome Sequence of Sphaeroforma arctica JP610.</title>
        <authorList>
            <consortium name="The Broad Institute Genome Sequencing Platform"/>
            <person name="Russ C."/>
            <person name="Cuomo C."/>
            <person name="Young S.K."/>
            <person name="Zeng Q."/>
            <person name="Gargeya S."/>
            <person name="Alvarado L."/>
            <person name="Berlin A."/>
            <person name="Chapman S.B."/>
            <person name="Chen Z."/>
            <person name="Freedman E."/>
            <person name="Gellesch M."/>
            <person name="Goldberg J."/>
            <person name="Griggs A."/>
            <person name="Gujja S."/>
            <person name="Heilman E."/>
            <person name="Heiman D."/>
            <person name="Howarth C."/>
            <person name="Mehta T."/>
            <person name="Neiman D."/>
            <person name="Pearson M."/>
            <person name="Roberts A."/>
            <person name="Saif S."/>
            <person name="Shea T."/>
            <person name="Shenoy N."/>
            <person name="Sisk P."/>
            <person name="Stolte C."/>
            <person name="Sykes S."/>
            <person name="White J."/>
            <person name="Yandava C."/>
            <person name="Burger G."/>
            <person name="Gray M.W."/>
            <person name="Holland P.W.H."/>
            <person name="King N."/>
            <person name="Lang F.B.F."/>
            <person name="Roger A.J."/>
            <person name="Ruiz-Trillo I."/>
            <person name="Haas B."/>
            <person name="Nusbaum C."/>
            <person name="Birren B."/>
        </authorList>
    </citation>
    <scope>NUCLEOTIDE SEQUENCE [LARGE SCALE GENOMIC DNA]</scope>
    <source>
        <strain evidence="9 10">JP610</strain>
    </source>
</reference>
<dbReference type="PANTHER" id="PTHR17204:SF25">
    <property type="entry name" value="RRM DOMAIN-CONTAINING PROTEIN"/>
    <property type="match status" value="1"/>
</dbReference>
<evidence type="ECO:0000256" key="1">
    <source>
        <dbReference type="ARBA" id="ARBA00004123"/>
    </source>
</evidence>
<dbReference type="Pfam" id="PF05843">
    <property type="entry name" value="Suf"/>
    <property type="match status" value="1"/>
</dbReference>
<keyword evidence="4" id="KW-0508">mRNA splicing</keyword>
<protein>
    <recommendedName>
        <fullName evidence="8">Suppressor of forked domain-containing protein</fullName>
    </recommendedName>
</protein>
<feature type="region of interest" description="Disordered" evidence="7">
    <location>
        <begin position="615"/>
        <end position="636"/>
    </location>
</feature>
<dbReference type="Gene3D" id="1.25.40.10">
    <property type="entry name" value="Tetratricopeptide repeat domain"/>
    <property type="match status" value="2"/>
</dbReference>
<dbReference type="OrthoDB" id="6770331at2759"/>
<keyword evidence="10" id="KW-1185">Reference proteome</keyword>
<feature type="coiled-coil region" evidence="6">
    <location>
        <begin position="587"/>
        <end position="615"/>
    </location>
</feature>
<dbReference type="AlphaFoldDB" id="A0A0L0GFZ7"/>
<evidence type="ECO:0000256" key="2">
    <source>
        <dbReference type="ARBA" id="ARBA00022664"/>
    </source>
</evidence>
<organism evidence="9 10">
    <name type="scientific">Sphaeroforma arctica JP610</name>
    <dbReference type="NCBI Taxonomy" id="667725"/>
    <lineage>
        <taxon>Eukaryota</taxon>
        <taxon>Ichthyosporea</taxon>
        <taxon>Ichthyophonida</taxon>
        <taxon>Sphaeroforma</taxon>
    </lineage>
</organism>
<keyword evidence="3" id="KW-0677">Repeat</keyword>
<evidence type="ECO:0000256" key="6">
    <source>
        <dbReference type="SAM" id="Coils"/>
    </source>
</evidence>
<dbReference type="PANTHER" id="PTHR17204">
    <property type="entry name" value="PRE-MRNA PROCESSING PROTEIN PRP39-RELATED"/>
    <property type="match status" value="1"/>
</dbReference>
<feature type="domain" description="Suppressor of forked" evidence="8">
    <location>
        <begin position="16"/>
        <end position="369"/>
    </location>
</feature>
<keyword evidence="5" id="KW-0539">Nucleus</keyword>
<dbReference type="GO" id="GO:0008380">
    <property type="term" value="P:RNA splicing"/>
    <property type="evidence" value="ECO:0007669"/>
    <property type="project" value="UniProtKB-KW"/>
</dbReference>
<dbReference type="SUPFAM" id="SSF48452">
    <property type="entry name" value="TPR-like"/>
    <property type="match status" value="1"/>
</dbReference>
<evidence type="ECO:0000259" key="8">
    <source>
        <dbReference type="Pfam" id="PF05843"/>
    </source>
</evidence>
<gene>
    <name evidence="9" type="ORF">SARC_00685</name>
</gene>
<dbReference type="SMART" id="SM00386">
    <property type="entry name" value="HAT"/>
    <property type="match status" value="5"/>
</dbReference>
<comment type="subcellular location">
    <subcellularLocation>
        <location evidence="1">Nucleus</location>
    </subcellularLocation>
</comment>
<name>A0A0L0GFZ7_9EUKA</name>
<dbReference type="RefSeq" id="XP_014161110.1">
    <property type="nucleotide sequence ID" value="XM_014305635.1"/>
</dbReference>
<dbReference type="STRING" id="667725.A0A0L0GFZ7"/>
<dbReference type="Proteomes" id="UP000054560">
    <property type="component" value="Unassembled WGS sequence"/>
</dbReference>
<evidence type="ECO:0000313" key="9">
    <source>
        <dbReference type="EMBL" id="KNC87208.1"/>
    </source>
</evidence>
<proteinExistence type="predicted"/>
<dbReference type="GeneID" id="25901189"/>
<dbReference type="InterPro" id="IPR003107">
    <property type="entry name" value="HAT"/>
</dbReference>
<dbReference type="InterPro" id="IPR011990">
    <property type="entry name" value="TPR-like_helical_dom_sf"/>
</dbReference>
<dbReference type="EMBL" id="KQ241619">
    <property type="protein sequence ID" value="KNC87208.1"/>
    <property type="molecule type" value="Genomic_DNA"/>
</dbReference>
<dbReference type="GO" id="GO:0005634">
    <property type="term" value="C:nucleus"/>
    <property type="evidence" value="ECO:0007669"/>
    <property type="project" value="UniProtKB-SubCell"/>
</dbReference>
<dbReference type="GO" id="GO:0006397">
    <property type="term" value="P:mRNA processing"/>
    <property type="evidence" value="ECO:0007669"/>
    <property type="project" value="UniProtKB-KW"/>
</dbReference>
<evidence type="ECO:0000256" key="4">
    <source>
        <dbReference type="ARBA" id="ARBA00023187"/>
    </source>
</evidence>
<keyword evidence="6" id="KW-0175">Coiled coil</keyword>
<dbReference type="eggNOG" id="KOG0128">
    <property type="taxonomic scope" value="Eukaryota"/>
</dbReference>
<keyword evidence="2" id="KW-0507">mRNA processing</keyword>
<sequence>MAQLAAAAVKVIRALGIQLKANPYDYSAHISYIHALKEHEDRGGGVGGQDALEHARQHLRSVYPLSGTLWEEWISDTEVAQRASKSQPGEQRTDKIAGLYRCAFKDYLSVKLLLKYCKYMASKVNMTCTSTGNEEDAHNAANIGAVAAAREAYELALAHGGLHVSQGIHLWTSYVEFETAVCDMVEELEGGMNEGEGISNAPSGGQRVVVEQQNRVADVYKRALAIPLQGMEALRDMQQEWCDDNDRTADVNTTAEAYTRALTLREPLDALEGCLEAALQHEAKPKEATQDKAAEPVGASTGESSVAVYQRMIQHEIAYGDDPARVICVNERAIAANPLNIELWLAYTAYVERKLPTSTVLLDLCERSTRNCAWSSFLWQRRMRALERKNLAFHEIEGVFQAALLSGFPTPEEYVQLWLAFIDYQRRRIAWAELHAECDAAQDDSARERLREDTVYSLRETFQKASDYITVHFGKAVGDPYAQIPLGWARVELNGVQSVAHARAVLEAAAKDYPKNASVWLEYARFEMNETVFPACVAKVRKIYQTATEKTAGDYAVCQTWVQFERENGTLETYDSACARTEKAMEMARIRQEKHDEKERVKAQQQKEKAEIAQRATASKLADEQQTKEAKPAYTHEDVFAATEEHVVGAKGQKHTLDGTSEAVTDLKRQKTDTEEAVASSEKPAARVGTTVFLSNLSYQTAEQEITSLFDPDADASGVWLTLPCRGFAPYHSCGSDLIDIYWRSSFTSSRE</sequence>
<evidence type="ECO:0000313" key="10">
    <source>
        <dbReference type="Proteomes" id="UP000054560"/>
    </source>
</evidence>
<evidence type="ECO:0000256" key="3">
    <source>
        <dbReference type="ARBA" id="ARBA00022737"/>
    </source>
</evidence>
<accession>A0A0L0GFZ7</accession>
<evidence type="ECO:0000256" key="5">
    <source>
        <dbReference type="ARBA" id="ARBA00023242"/>
    </source>
</evidence>